<evidence type="ECO:0000256" key="7">
    <source>
        <dbReference type="SAM" id="SignalP"/>
    </source>
</evidence>
<evidence type="ECO:0000256" key="2">
    <source>
        <dbReference type="ARBA" id="ARBA00022692"/>
    </source>
</evidence>
<evidence type="ECO:0000256" key="4">
    <source>
        <dbReference type="ARBA" id="ARBA00023136"/>
    </source>
</evidence>
<feature type="compositionally biased region" description="Polar residues" evidence="5">
    <location>
        <begin position="250"/>
        <end position="265"/>
    </location>
</feature>
<proteinExistence type="predicted"/>
<feature type="compositionally biased region" description="Low complexity" evidence="5">
    <location>
        <begin position="161"/>
        <end position="171"/>
    </location>
</feature>
<dbReference type="GO" id="GO:0071944">
    <property type="term" value="C:cell periphery"/>
    <property type="evidence" value="ECO:0007669"/>
    <property type="project" value="UniProtKB-ARBA"/>
</dbReference>
<dbReference type="OrthoDB" id="5106895at2759"/>
<organism evidence="8 9">
    <name type="scientific">Fusarium solani</name>
    <name type="common">Filamentous fungus</name>
    <dbReference type="NCBI Taxonomy" id="169388"/>
    <lineage>
        <taxon>Eukaryota</taxon>
        <taxon>Fungi</taxon>
        <taxon>Dikarya</taxon>
        <taxon>Ascomycota</taxon>
        <taxon>Pezizomycotina</taxon>
        <taxon>Sordariomycetes</taxon>
        <taxon>Hypocreomycetidae</taxon>
        <taxon>Hypocreales</taxon>
        <taxon>Nectriaceae</taxon>
        <taxon>Fusarium</taxon>
        <taxon>Fusarium solani species complex</taxon>
    </lineage>
</organism>
<keyword evidence="4 6" id="KW-0472">Membrane</keyword>
<feature type="compositionally biased region" description="Polar residues" evidence="5">
    <location>
        <begin position="138"/>
        <end position="160"/>
    </location>
</feature>
<keyword evidence="3 6" id="KW-1133">Transmembrane helix</keyword>
<evidence type="ECO:0000256" key="5">
    <source>
        <dbReference type="SAM" id="MobiDB-lite"/>
    </source>
</evidence>
<evidence type="ECO:0000313" key="8">
    <source>
        <dbReference type="EMBL" id="KAH7243981.1"/>
    </source>
</evidence>
<feature type="region of interest" description="Disordered" evidence="5">
    <location>
        <begin position="116"/>
        <end position="171"/>
    </location>
</feature>
<feature type="signal peptide" evidence="7">
    <location>
        <begin position="1"/>
        <end position="19"/>
    </location>
</feature>
<dbReference type="EMBL" id="JAGTJS010000018">
    <property type="protein sequence ID" value="KAH7243981.1"/>
    <property type="molecule type" value="Genomic_DNA"/>
</dbReference>
<comment type="caution">
    <text evidence="8">The sequence shown here is derived from an EMBL/GenBank/DDBJ whole genome shotgun (WGS) entry which is preliminary data.</text>
</comment>
<dbReference type="GO" id="GO:0016020">
    <property type="term" value="C:membrane"/>
    <property type="evidence" value="ECO:0007669"/>
    <property type="project" value="UniProtKB-SubCell"/>
</dbReference>
<feature type="compositionally biased region" description="Low complexity" evidence="5">
    <location>
        <begin position="118"/>
        <end position="132"/>
    </location>
</feature>
<evidence type="ECO:0000313" key="9">
    <source>
        <dbReference type="Proteomes" id="UP000736672"/>
    </source>
</evidence>
<dbReference type="InterPro" id="IPR051694">
    <property type="entry name" value="Immunoregulatory_rcpt-like"/>
</dbReference>
<sequence>MKLLCYVAAASVLATMARAKPGITNTSFNIKPSKPFALQLNGCDGGCTIKLLIDDSDTFNYVSTLASTVKGDSFTFTMDQGLPSALYAFEVIDNKSGEVGSLAQFQYTAGDGGGVGLDSTSSASDSASTTSAIESGSPRVTNSETSVTKTSGTSSDTATRSSSPHGGSDGLSSGSLAGIVVGVVGGVLLFLAGMFFWWRRKAGTSGQRHEEDASRPQVPELEVKARVELPATISKSLTEIGGLTQLPQAAELSSQGRTTELANTEQDSKKAGYSEITAAELHEQDRSPYSELPPETLKYEVDSNQQPSPDPPELPSSPVQRPSELDASLTSPSDSAPNTRAATTSAIGAEQPASAFNPAELASFVPQPSNKALLMDQYAQLEARRQRILELDWIEREQAELHQRLNEMATRKRE</sequence>
<dbReference type="PANTHER" id="PTHR15549:SF30">
    <property type="entry name" value="MID2 DOMAIN-CONTAINING PROTEIN"/>
    <property type="match status" value="1"/>
</dbReference>
<protein>
    <submittedName>
        <fullName evidence="8">Uncharacterized protein</fullName>
    </submittedName>
</protein>
<dbReference type="AlphaFoldDB" id="A0A9P9GRS9"/>
<feature type="chain" id="PRO_5040418087" evidence="7">
    <location>
        <begin position="20"/>
        <end position="414"/>
    </location>
</feature>
<feature type="region of interest" description="Disordered" evidence="5">
    <location>
        <begin position="300"/>
        <end position="354"/>
    </location>
</feature>
<accession>A0A9P9GRS9</accession>
<gene>
    <name evidence="8" type="ORF">B0J15DRAFT_552843</name>
</gene>
<keyword evidence="7" id="KW-0732">Signal</keyword>
<reference evidence="8" key="1">
    <citation type="journal article" date="2021" name="Nat. Commun.">
        <title>Genetic determinants of endophytism in the Arabidopsis root mycobiome.</title>
        <authorList>
            <person name="Mesny F."/>
            <person name="Miyauchi S."/>
            <person name="Thiergart T."/>
            <person name="Pickel B."/>
            <person name="Atanasova L."/>
            <person name="Karlsson M."/>
            <person name="Huettel B."/>
            <person name="Barry K.W."/>
            <person name="Haridas S."/>
            <person name="Chen C."/>
            <person name="Bauer D."/>
            <person name="Andreopoulos W."/>
            <person name="Pangilinan J."/>
            <person name="LaButti K."/>
            <person name="Riley R."/>
            <person name="Lipzen A."/>
            <person name="Clum A."/>
            <person name="Drula E."/>
            <person name="Henrissat B."/>
            <person name="Kohler A."/>
            <person name="Grigoriev I.V."/>
            <person name="Martin F.M."/>
            <person name="Hacquard S."/>
        </authorList>
    </citation>
    <scope>NUCLEOTIDE SEQUENCE</scope>
    <source>
        <strain evidence="8">FSSC 5 MPI-SDFR-AT-0091</strain>
    </source>
</reference>
<feature type="transmembrane region" description="Helical" evidence="6">
    <location>
        <begin position="176"/>
        <end position="198"/>
    </location>
</feature>
<keyword evidence="9" id="KW-1185">Reference proteome</keyword>
<dbReference type="Proteomes" id="UP000736672">
    <property type="component" value="Unassembled WGS sequence"/>
</dbReference>
<evidence type="ECO:0000256" key="6">
    <source>
        <dbReference type="SAM" id="Phobius"/>
    </source>
</evidence>
<name>A0A9P9GRS9_FUSSL</name>
<evidence type="ECO:0000256" key="3">
    <source>
        <dbReference type="ARBA" id="ARBA00022989"/>
    </source>
</evidence>
<evidence type="ECO:0000256" key="1">
    <source>
        <dbReference type="ARBA" id="ARBA00004167"/>
    </source>
</evidence>
<feature type="region of interest" description="Disordered" evidence="5">
    <location>
        <begin position="250"/>
        <end position="271"/>
    </location>
</feature>
<feature type="compositionally biased region" description="Polar residues" evidence="5">
    <location>
        <begin position="328"/>
        <end position="346"/>
    </location>
</feature>
<keyword evidence="2 6" id="KW-0812">Transmembrane</keyword>
<comment type="subcellular location">
    <subcellularLocation>
        <location evidence="1">Membrane</location>
        <topology evidence="1">Single-pass membrane protein</topology>
    </subcellularLocation>
</comment>
<dbReference type="PANTHER" id="PTHR15549">
    <property type="entry name" value="PAIRED IMMUNOGLOBULIN-LIKE TYPE 2 RECEPTOR"/>
    <property type="match status" value="1"/>
</dbReference>